<dbReference type="KEGG" id="nhu:H0264_30730"/>
<dbReference type="InterPro" id="IPR015083">
    <property type="entry name" value="NorB/c/GfsB-D-like_docking"/>
</dbReference>
<dbReference type="Pfam" id="PF22953">
    <property type="entry name" value="SpnB_Rossmann"/>
    <property type="match status" value="1"/>
</dbReference>
<dbReference type="SMART" id="SM00823">
    <property type="entry name" value="PKS_PP"/>
    <property type="match status" value="1"/>
</dbReference>
<keyword evidence="7" id="KW-0276">Fatty acid metabolism</keyword>
<comment type="cofactor">
    <cofactor evidence="1">
        <name>pantetheine 4'-phosphate</name>
        <dbReference type="ChEBI" id="CHEBI:47942"/>
    </cofactor>
</comment>
<feature type="active site" description="Proton acceptor; for dehydratase activity" evidence="12">
    <location>
        <position position="978"/>
    </location>
</feature>
<dbReference type="SMART" id="SM00829">
    <property type="entry name" value="PKS_ER"/>
    <property type="match status" value="1"/>
</dbReference>
<feature type="region of interest" description="N-terminal hotdog fold" evidence="12">
    <location>
        <begin position="946"/>
        <end position="1072"/>
    </location>
</feature>
<feature type="active site" description="Proton donor; for dehydratase activity" evidence="12">
    <location>
        <position position="1147"/>
    </location>
</feature>
<proteinExistence type="predicted"/>
<evidence type="ECO:0000256" key="11">
    <source>
        <dbReference type="ARBA" id="ARBA00023315"/>
    </source>
</evidence>
<dbReference type="InterPro" id="IPR050091">
    <property type="entry name" value="PKS_NRPS_Biosynth_Enz"/>
</dbReference>
<dbReference type="Pfam" id="PF00109">
    <property type="entry name" value="ketoacyl-synt"/>
    <property type="match status" value="1"/>
</dbReference>
<name>A0A7D6ZK54_9NOCA</name>
<evidence type="ECO:0000259" key="15">
    <source>
        <dbReference type="PROSITE" id="PS52019"/>
    </source>
</evidence>
<feature type="domain" description="Ketosynthase family 3 (KS3)" evidence="14">
    <location>
        <begin position="33"/>
        <end position="457"/>
    </location>
</feature>
<dbReference type="Gene3D" id="3.90.180.10">
    <property type="entry name" value="Medium-chain alcohol dehydrogenases, catalytic domain"/>
    <property type="match status" value="1"/>
</dbReference>
<dbReference type="GO" id="GO:0033068">
    <property type="term" value="P:macrolide biosynthetic process"/>
    <property type="evidence" value="ECO:0007669"/>
    <property type="project" value="UniProtKB-ARBA"/>
</dbReference>
<dbReference type="InterPro" id="IPR018201">
    <property type="entry name" value="Ketoacyl_synth_AS"/>
</dbReference>
<keyword evidence="4" id="KW-0596">Phosphopantetheine</keyword>
<dbReference type="Pfam" id="PF08659">
    <property type="entry name" value="KR"/>
    <property type="match status" value="1"/>
</dbReference>
<evidence type="ECO:0000256" key="8">
    <source>
        <dbReference type="ARBA" id="ARBA00023098"/>
    </source>
</evidence>
<dbReference type="FunFam" id="3.40.47.10:FF:000019">
    <property type="entry name" value="Polyketide synthase type I"/>
    <property type="match status" value="1"/>
</dbReference>
<dbReference type="Gene3D" id="3.10.129.110">
    <property type="entry name" value="Polyketide synthase dehydratase"/>
    <property type="match status" value="1"/>
</dbReference>
<dbReference type="Pfam" id="PF00550">
    <property type="entry name" value="PP-binding"/>
    <property type="match status" value="1"/>
</dbReference>
<sequence>MATESDLRKYLKKAAIDLQETRQRLQDVEARAHEPIAIVGMGCRFPGDIENPADLYRVALEGRDMVTEFPADRGWDVESAYNPDRENKGTTYVRHGGFLSRPGDFDAAFFGISPREALAMDPQQRQLLEVAWEALEHAGIDPTSLKGSATGVFAGVIAPIHPPEPDDKSPFHGLVMTGNTGSIASGRIAYILGLEGPAVTVDTACSSSLVALHQAVQSLRAGEISMALAGGSTVIAGTAEYVEFCALGALAPDGRCKSFADTADGFSVSEGAGVLVLERLSDAQRNGHRILAVIRGSAVNQDGASNGLTAPNGPSQQRVIKLALSDARLAAAEVDVMEAHGTGTPLGDPIEATALLATYGRERTGAPLLLGSVKSNIGHTLAAAGVAGVIKMVEAMRHGVVPPTLHAKTPSPHVEWDSGQVELVTAPREWPDNGHARRAAVSSFGISGTNSHVILEQAPLAAEPAAGEADSTPETIVPPLIPWVISARSADAITGQARRLLTRVREDAALAATDVGLSLVNTRARHPYRAVVLGQNRDELLAGLEQLAAGSEAPGVTVGAGAVKGKTVFVFSGQGSQRPGMGRELYDAYPVYRTKFDEIAALFDALLERPLAEVVFAAADSPEAALLNRTDFTQAALFAVEVALFELVRSWGVNPDLVVGHSIGEIAAAQVAGVWSLADAVRLVAARGRLMAALPAGGAMISLAAGEETVAPLLAGRTTEVGIAAVNSPGSVVISGAEAAVEEIARTIEATGVKATRLRVSHAFHSPLMAPMLDEFRSVCTALTYHDPALPVVSNVTGTLATAAQFQDPEYWVGHVSAPVRFAAGITAAAESAKAGSTFVEIGPTAALTGLVTATLADDTADAEDGPGFVAVPALRALRPEPQSLLTALATAHGRGTAVAWETLFAGTGAGFAELPTYAFDHRTYWVVEGNGSGDPRQLGLGAAEHPLLGAVVSVAEGGDVLLTGRLSLSSHPWLGDHAVGGRVLLPGTAFVELALYAAGVVGAARLAELMLAAPLVIPERGAVQVQVRVSGGQDADEWQIGVFSRLQAPGAEDGPWTTHATGVLDSVAANDIPVDDLKVWPPVGASAVEVGDVYGVFAAGGYHYGPVFQGLQSVWRRGEEWFAEVALPETAAGDAGKFGLHPALLDAALHTSLVGALVSGDVDTVKLPFAWEGVALAAVGASALRVKLTQSGDKMEIILADPTGGSVAKVESLTVRAISAEALAGPSTSVGDALFGLSWVAAPQAEPIPAAEWTAIEDPTVSSNGVGLWELERATASGRDAVVLTIPAQTAQSPLAALHSRVAGALERVQWLLAQQDYTNAALVVVTRNGVAVDGGEEVDPAAAAVWGLLRSAQNENDARVLLLDLDAPAAEPEQRRAAVAALLAGGEPQAAQRRGALFVPRLVRAGADTTGGAHLAESGTPWRLGVLDKGTLNGDNMILEPGDDTAELEPGQVRVALRAAGMNFRDVLITLGMYPIENTPVGGEGAGVVVAVGEGVTRFAPGDRVMGLFAGVGSTVVTDQAAVVEMPSNWTFEQAAAAPAVFGTAYYALVDLAKLKAGESLLIHAATGGVGMAAVQLARHLGAEVYVTASEPKWPVLHGMGFDDSRIGNSRTLDFEQKFLAQTEGRGVDVVLDSLAGDFVDASLRLLPRGGRFVEMGLTDVREPDQIAAQYPGVEYRGFVLMEAGAQRLQEILTELVKLFESGVLQPLPLTLWDVRRAPEAFRYLSQARHVGKNVLTVPQPLDRDGTVVVTGGTGGLGAIVAQHLVAERGVRNLVLTSRRGPAAEGAPELVEELTAAGAAVEVVACDVSDGDAVRALISGIDPAHPLTGVVHAAGIIDDGLFTGQTPERVSKVLAPKADAAWHLHEATRELDLTLFVTFSSVAAVFGSPGQSNYAAANAFQDALAALRRRQGLVATSIAWGLWEQATGMTGALTDTDRARMRAGGFVPIATADGVAMLDAAVTSGQSYVVASRIDTGVLRNVDAELLPPVLRGLVRSVRRAADAGAEQASKLVASLAGLSPAEQEKTLLDLVRSHAAAVLGHDSADSVGADHAFKDLGFDSLGAVEFRNRLKSSTGLKLSTTVVFDYPTPAALAGYIREEIAPADDALSRLVAQADMLSLACTGLELEKTEISLLTEKLTEIIRKLQGDTGSGIDLDTAEDDELFDFIDQARPSSLA</sequence>
<evidence type="ECO:0000259" key="14">
    <source>
        <dbReference type="PROSITE" id="PS52004"/>
    </source>
</evidence>
<dbReference type="GO" id="GO:0031177">
    <property type="term" value="F:phosphopantetheine binding"/>
    <property type="evidence" value="ECO:0007669"/>
    <property type="project" value="InterPro"/>
</dbReference>
<dbReference type="SUPFAM" id="SSF47336">
    <property type="entry name" value="ACP-like"/>
    <property type="match status" value="1"/>
</dbReference>
<evidence type="ECO:0000256" key="4">
    <source>
        <dbReference type="ARBA" id="ARBA00022450"/>
    </source>
</evidence>
<dbReference type="PROSITE" id="PS52019">
    <property type="entry name" value="PKS_MFAS_DH"/>
    <property type="match status" value="1"/>
</dbReference>
<keyword evidence="6" id="KW-0808">Transferase</keyword>
<dbReference type="Pfam" id="PF21089">
    <property type="entry name" value="PKS_DH_N"/>
    <property type="match status" value="1"/>
</dbReference>
<dbReference type="FunFam" id="1.10.1200.10:FF:000007">
    <property type="entry name" value="Probable polyketide synthase pks17"/>
    <property type="match status" value="1"/>
</dbReference>
<keyword evidence="9" id="KW-0045">Antibiotic biosynthesis</keyword>
<dbReference type="InterPro" id="IPR036291">
    <property type="entry name" value="NAD(P)-bd_dom_sf"/>
</dbReference>
<dbReference type="InterPro" id="IPR001227">
    <property type="entry name" value="Ac_transferase_dom_sf"/>
</dbReference>
<comment type="pathway">
    <text evidence="2">Antibiotic biosynthesis.</text>
</comment>
<evidence type="ECO:0000259" key="13">
    <source>
        <dbReference type="PROSITE" id="PS50075"/>
    </source>
</evidence>
<protein>
    <submittedName>
        <fullName evidence="16">SDR family NAD(P)-dependent oxidoreductase</fullName>
    </submittedName>
</protein>
<dbReference type="Gene3D" id="1.10.1200.10">
    <property type="entry name" value="ACP-like"/>
    <property type="match status" value="1"/>
</dbReference>
<dbReference type="GO" id="GO:0006633">
    <property type="term" value="P:fatty acid biosynthetic process"/>
    <property type="evidence" value="ECO:0007669"/>
    <property type="project" value="InterPro"/>
</dbReference>
<dbReference type="Pfam" id="PF02801">
    <property type="entry name" value="Ketoacyl-synt_C"/>
    <property type="match status" value="1"/>
</dbReference>
<dbReference type="InterPro" id="IPR013968">
    <property type="entry name" value="PKS_KR"/>
</dbReference>
<evidence type="ECO:0000256" key="12">
    <source>
        <dbReference type="PROSITE-ProRule" id="PRU01363"/>
    </source>
</evidence>
<dbReference type="Gene3D" id="3.40.47.10">
    <property type="match status" value="1"/>
</dbReference>
<dbReference type="PROSITE" id="PS52004">
    <property type="entry name" value="KS3_2"/>
    <property type="match status" value="1"/>
</dbReference>
<dbReference type="InterPro" id="IPR057326">
    <property type="entry name" value="KR_dom"/>
</dbReference>
<keyword evidence="11" id="KW-0012">Acyltransferase</keyword>
<dbReference type="SMART" id="SM01294">
    <property type="entry name" value="PKS_PP_betabranch"/>
    <property type="match status" value="1"/>
</dbReference>
<dbReference type="FunFam" id="3.40.366.10:FF:000002">
    <property type="entry name" value="Probable polyketide synthase 2"/>
    <property type="match status" value="1"/>
</dbReference>
<dbReference type="InterPro" id="IPR049551">
    <property type="entry name" value="PKS_DH_C"/>
</dbReference>
<dbReference type="GO" id="GO:0004312">
    <property type="term" value="F:fatty acid synthase activity"/>
    <property type="evidence" value="ECO:0007669"/>
    <property type="project" value="TreeGrafter"/>
</dbReference>
<evidence type="ECO:0000256" key="5">
    <source>
        <dbReference type="ARBA" id="ARBA00022553"/>
    </source>
</evidence>
<dbReference type="Gene3D" id="3.40.50.720">
    <property type="entry name" value="NAD(P)-binding Rossmann-like Domain"/>
    <property type="match status" value="1"/>
</dbReference>
<dbReference type="PANTHER" id="PTHR43775:SF51">
    <property type="entry name" value="INACTIVE PHENOLPHTHIOCEROL SYNTHESIS POLYKETIDE SYNTHASE TYPE I PKS1-RELATED"/>
    <property type="match status" value="1"/>
</dbReference>
<dbReference type="SUPFAM" id="SSF50129">
    <property type="entry name" value="GroES-like"/>
    <property type="match status" value="1"/>
</dbReference>
<dbReference type="InterPro" id="IPR020806">
    <property type="entry name" value="PKS_PP-bd"/>
</dbReference>
<keyword evidence="8" id="KW-0443">Lipid metabolism</keyword>
<dbReference type="PROSITE" id="PS00606">
    <property type="entry name" value="KS3_1"/>
    <property type="match status" value="1"/>
</dbReference>
<evidence type="ECO:0000256" key="2">
    <source>
        <dbReference type="ARBA" id="ARBA00004792"/>
    </source>
</evidence>
<dbReference type="GO" id="GO:0004315">
    <property type="term" value="F:3-oxoacyl-[acyl-carrier-protein] synthase activity"/>
    <property type="evidence" value="ECO:0007669"/>
    <property type="project" value="InterPro"/>
</dbReference>
<dbReference type="SMART" id="SM00827">
    <property type="entry name" value="PKS_AT"/>
    <property type="match status" value="1"/>
</dbReference>
<dbReference type="SUPFAM" id="SSF52151">
    <property type="entry name" value="FabD/lysophospholipase-like"/>
    <property type="match status" value="1"/>
</dbReference>
<dbReference type="EMBL" id="CP059399">
    <property type="protein sequence ID" value="QLY29583.1"/>
    <property type="molecule type" value="Genomic_DNA"/>
</dbReference>
<dbReference type="SUPFAM" id="SSF51735">
    <property type="entry name" value="NAD(P)-binding Rossmann-fold domains"/>
    <property type="match status" value="3"/>
</dbReference>
<feature type="domain" description="PKS/mFAS DH" evidence="15">
    <location>
        <begin position="946"/>
        <end position="1225"/>
    </location>
</feature>
<dbReference type="InterPro" id="IPR020807">
    <property type="entry name" value="PKS_DH"/>
</dbReference>
<keyword evidence="10" id="KW-0511">Multifunctional enzyme</keyword>
<dbReference type="SUPFAM" id="SSF101173">
    <property type="entry name" value="Docking domain B of the erythromycin polyketide synthase (DEBS)"/>
    <property type="match status" value="1"/>
</dbReference>
<dbReference type="SUPFAM" id="SSF53901">
    <property type="entry name" value="Thiolase-like"/>
    <property type="match status" value="1"/>
</dbReference>
<dbReference type="SMART" id="SM00825">
    <property type="entry name" value="PKS_KS"/>
    <property type="match status" value="1"/>
</dbReference>
<dbReference type="CDD" id="cd05195">
    <property type="entry name" value="enoyl_red"/>
    <property type="match status" value="1"/>
</dbReference>
<comment type="pathway">
    <text evidence="3">Lipid metabolism.</text>
</comment>
<organism evidence="16 17">
    <name type="scientific">Nocardia huaxiensis</name>
    <dbReference type="NCBI Taxonomy" id="2755382"/>
    <lineage>
        <taxon>Bacteria</taxon>
        <taxon>Bacillati</taxon>
        <taxon>Actinomycetota</taxon>
        <taxon>Actinomycetes</taxon>
        <taxon>Mycobacteriales</taxon>
        <taxon>Nocardiaceae</taxon>
        <taxon>Nocardia</taxon>
    </lineage>
</organism>
<dbReference type="SMART" id="SM00822">
    <property type="entry name" value="PKS_KR"/>
    <property type="match status" value="1"/>
</dbReference>
<dbReference type="InterPro" id="IPR016039">
    <property type="entry name" value="Thiolase-like"/>
</dbReference>
<keyword evidence="17" id="KW-1185">Reference proteome</keyword>
<dbReference type="FunFam" id="3.40.50.720:FF:000209">
    <property type="entry name" value="Polyketide synthase Pks12"/>
    <property type="match status" value="1"/>
</dbReference>
<evidence type="ECO:0000256" key="1">
    <source>
        <dbReference type="ARBA" id="ARBA00001957"/>
    </source>
</evidence>
<feature type="domain" description="Carrier" evidence="13">
    <location>
        <begin position="2028"/>
        <end position="2103"/>
    </location>
</feature>
<dbReference type="Pfam" id="PF16197">
    <property type="entry name" value="KAsynt_C_assoc"/>
    <property type="match status" value="1"/>
</dbReference>
<dbReference type="InterPro" id="IPR009081">
    <property type="entry name" value="PP-bd_ACP"/>
</dbReference>
<dbReference type="SUPFAM" id="SSF55048">
    <property type="entry name" value="Probable ACP-binding domain of malonyl-CoA ACP transacylase"/>
    <property type="match status" value="1"/>
</dbReference>
<dbReference type="PANTHER" id="PTHR43775">
    <property type="entry name" value="FATTY ACID SYNTHASE"/>
    <property type="match status" value="1"/>
</dbReference>
<dbReference type="Gene3D" id="3.40.366.10">
    <property type="entry name" value="Malonyl-Coenzyme A Acyl Carrier Protein, domain 2"/>
    <property type="match status" value="1"/>
</dbReference>
<dbReference type="InterPro" id="IPR014031">
    <property type="entry name" value="Ketoacyl_synth_C"/>
</dbReference>
<evidence type="ECO:0000256" key="6">
    <source>
        <dbReference type="ARBA" id="ARBA00022679"/>
    </source>
</evidence>
<dbReference type="Pfam" id="PF08990">
    <property type="entry name" value="Docking"/>
    <property type="match status" value="1"/>
</dbReference>
<dbReference type="FunFam" id="3.90.180.10:FF:000032">
    <property type="entry name" value="Probable polyketide synthase pks1"/>
    <property type="match status" value="1"/>
</dbReference>
<dbReference type="InterPro" id="IPR016036">
    <property type="entry name" value="Malonyl_transacylase_ACP-bd"/>
</dbReference>
<dbReference type="InterPro" id="IPR016035">
    <property type="entry name" value="Acyl_Trfase/lysoPLipase"/>
</dbReference>
<evidence type="ECO:0000256" key="7">
    <source>
        <dbReference type="ARBA" id="ARBA00022832"/>
    </source>
</evidence>
<dbReference type="SMART" id="SM00826">
    <property type="entry name" value="PKS_DH"/>
    <property type="match status" value="1"/>
</dbReference>
<keyword evidence="5" id="KW-0597">Phosphoprotein</keyword>
<dbReference type="Gene3D" id="3.40.50.11460">
    <property type="match status" value="1"/>
</dbReference>
<evidence type="ECO:0000256" key="9">
    <source>
        <dbReference type="ARBA" id="ARBA00023194"/>
    </source>
</evidence>
<dbReference type="InterPro" id="IPR011032">
    <property type="entry name" value="GroES-like_sf"/>
</dbReference>
<dbReference type="Proteomes" id="UP000515512">
    <property type="component" value="Chromosome"/>
</dbReference>
<dbReference type="Pfam" id="PF00698">
    <property type="entry name" value="Acyl_transf_1"/>
    <property type="match status" value="1"/>
</dbReference>
<dbReference type="GO" id="GO:0016491">
    <property type="term" value="F:oxidoreductase activity"/>
    <property type="evidence" value="ECO:0007669"/>
    <property type="project" value="InterPro"/>
</dbReference>
<dbReference type="Pfam" id="PF14765">
    <property type="entry name" value="PS-DH"/>
    <property type="match status" value="1"/>
</dbReference>
<dbReference type="Pfam" id="PF13602">
    <property type="entry name" value="ADH_zinc_N_2"/>
    <property type="match status" value="1"/>
</dbReference>
<evidence type="ECO:0000256" key="3">
    <source>
        <dbReference type="ARBA" id="ARBA00005189"/>
    </source>
</evidence>
<dbReference type="Pfam" id="PF08240">
    <property type="entry name" value="ADH_N"/>
    <property type="match status" value="1"/>
</dbReference>
<dbReference type="CDD" id="cd08956">
    <property type="entry name" value="KR_3_FAS_SDR_x"/>
    <property type="match status" value="1"/>
</dbReference>
<dbReference type="InterPro" id="IPR036299">
    <property type="entry name" value="Polyketide_synth_docking_sf"/>
</dbReference>
<dbReference type="InterPro" id="IPR036736">
    <property type="entry name" value="ACP-like_sf"/>
</dbReference>
<feature type="region of interest" description="C-terminal hotdog fold" evidence="12">
    <location>
        <begin position="1086"/>
        <end position="1225"/>
    </location>
</feature>
<dbReference type="InterPro" id="IPR014043">
    <property type="entry name" value="Acyl_transferase_dom"/>
</dbReference>
<dbReference type="InterPro" id="IPR055123">
    <property type="entry name" value="SpnB-like_Rossmann"/>
</dbReference>
<accession>A0A7D6ZK54</accession>
<evidence type="ECO:0000313" key="16">
    <source>
        <dbReference type="EMBL" id="QLY29583.1"/>
    </source>
</evidence>
<dbReference type="InterPro" id="IPR013154">
    <property type="entry name" value="ADH-like_N"/>
</dbReference>
<dbReference type="RefSeq" id="WP_181580787.1">
    <property type="nucleotide sequence ID" value="NZ_CP059399.1"/>
</dbReference>
<dbReference type="InterPro" id="IPR020841">
    <property type="entry name" value="PKS_Beta-ketoAc_synthase_dom"/>
</dbReference>
<gene>
    <name evidence="16" type="ORF">H0264_30730</name>
</gene>
<dbReference type="InterPro" id="IPR042104">
    <property type="entry name" value="PKS_dehydratase_sf"/>
</dbReference>
<dbReference type="InterPro" id="IPR049900">
    <property type="entry name" value="PKS_mFAS_DH"/>
</dbReference>
<dbReference type="InterPro" id="IPR032821">
    <property type="entry name" value="PKS_assoc"/>
</dbReference>
<dbReference type="InterPro" id="IPR049552">
    <property type="entry name" value="PKS_DH_N"/>
</dbReference>
<dbReference type="InterPro" id="IPR014030">
    <property type="entry name" value="Ketoacyl_synth_N"/>
</dbReference>
<evidence type="ECO:0000313" key="17">
    <source>
        <dbReference type="Proteomes" id="UP000515512"/>
    </source>
</evidence>
<dbReference type="CDD" id="cd00833">
    <property type="entry name" value="PKS"/>
    <property type="match status" value="1"/>
</dbReference>
<dbReference type="Gene3D" id="3.30.70.3290">
    <property type="match status" value="1"/>
</dbReference>
<reference evidence="16 17" key="1">
    <citation type="submission" date="2020-07" db="EMBL/GenBank/DDBJ databases">
        <authorList>
            <person name="Zhuang K."/>
            <person name="Ran Y."/>
        </authorList>
    </citation>
    <scope>NUCLEOTIDE SEQUENCE [LARGE SCALE GENOMIC DNA]</scope>
    <source>
        <strain evidence="16 17">WCH-YHL-001</strain>
    </source>
</reference>
<dbReference type="PROSITE" id="PS50075">
    <property type="entry name" value="CARRIER"/>
    <property type="match status" value="1"/>
</dbReference>
<evidence type="ECO:0000256" key="10">
    <source>
        <dbReference type="ARBA" id="ARBA00023268"/>
    </source>
</evidence>
<dbReference type="InterPro" id="IPR020843">
    <property type="entry name" value="ER"/>
</dbReference>